<dbReference type="PANTHER" id="PTHR33606:SF3">
    <property type="entry name" value="PROTEIN YCII"/>
    <property type="match status" value="1"/>
</dbReference>
<keyword evidence="4" id="KW-1185">Reference proteome</keyword>
<dbReference type="SUPFAM" id="SSF54909">
    <property type="entry name" value="Dimeric alpha+beta barrel"/>
    <property type="match status" value="1"/>
</dbReference>
<proteinExistence type="inferred from homology"/>
<dbReference type="EMBL" id="JBHRSS010000007">
    <property type="protein sequence ID" value="MFC3105256.1"/>
    <property type="molecule type" value="Genomic_DNA"/>
</dbReference>
<comment type="similarity">
    <text evidence="1">Belongs to the YciI family.</text>
</comment>
<dbReference type="InterPro" id="IPR051807">
    <property type="entry name" value="Sec-metab_biosynth-assoc"/>
</dbReference>
<sequence>MYFLLSYDYVENIVERRAPYRDTHLALAQAYAGRGELVLGGAFTQPADSAALVFNVGGQADVEAFVAKDPYVKNGLVTGWRIREWNVVVGSAL</sequence>
<accession>A0ABV7EUR4</accession>
<dbReference type="Pfam" id="PF03795">
    <property type="entry name" value="YCII"/>
    <property type="match status" value="1"/>
</dbReference>
<dbReference type="Gene3D" id="3.30.70.1060">
    <property type="entry name" value="Dimeric alpha+beta barrel"/>
    <property type="match status" value="1"/>
</dbReference>
<dbReference type="Proteomes" id="UP001595462">
    <property type="component" value="Unassembled WGS sequence"/>
</dbReference>
<gene>
    <name evidence="3" type="ORF">ACFOSU_15345</name>
</gene>
<comment type="caution">
    <text evidence="3">The sequence shown here is derived from an EMBL/GenBank/DDBJ whole genome shotgun (WGS) entry which is preliminary data.</text>
</comment>
<evidence type="ECO:0000256" key="1">
    <source>
        <dbReference type="ARBA" id="ARBA00007689"/>
    </source>
</evidence>
<dbReference type="InterPro" id="IPR005545">
    <property type="entry name" value="YCII"/>
</dbReference>
<dbReference type="InterPro" id="IPR011008">
    <property type="entry name" value="Dimeric_a/b-barrel"/>
</dbReference>
<organism evidence="3 4">
    <name type="scientific">Salinisphaera aquimarina</name>
    <dbReference type="NCBI Taxonomy" id="2094031"/>
    <lineage>
        <taxon>Bacteria</taxon>
        <taxon>Pseudomonadati</taxon>
        <taxon>Pseudomonadota</taxon>
        <taxon>Gammaproteobacteria</taxon>
        <taxon>Salinisphaerales</taxon>
        <taxon>Salinisphaeraceae</taxon>
        <taxon>Salinisphaera</taxon>
    </lineage>
</organism>
<dbReference type="RefSeq" id="WP_380690816.1">
    <property type="nucleotide sequence ID" value="NZ_JBHRSS010000007.1"/>
</dbReference>
<feature type="domain" description="YCII-related" evidence="2">
    <location>
        <begin position="1"/>
        <end position="86"/>
    </location>
</feature>
<protein>
    <submittedName>
        <fullName evidence="3">YciI-like protein</fullName>
    </submittedName>
</protein>
<evidence type="ECO:0000313" key="3">
    <source>
        <dbReference type="EMBL" id="MFC3105256.1"/>
    </source>
</evidence>
<dbReference type="PANTHER" id="PTHR33606">
    <property type="entry name" value="PROTEIN YCII"/>
    <property type="match status" value="1"/>
</dbReference>
<name>A0ABV7EUR4_9GAMM</name>
<evidence type="ECO:0000259" key="2">
    <source>
        <dbReference type="Pfam" id="PF03795"/>
    </source>
</evidence>
<evidence type="ECO:0000313" key="4">
    <source>
        <dbReference type="Proteomes" id="UP001595462"/>
    </source>
</evidence>
<reference evidence="4" key="1">
    <citation type="journal article" date="2019" name="Int. J. Syst. Evol. Microbiol.">
        <title>The Global Catalogue of Microorganisms (GCM) 10K type strain sequencing project: providing services to taxonomists for standard genome sequencing and annotation.</title>
        <authorList>
            <consortium name="The Broad Institute Genomics Platform"/>
            <consortium name="The Broad Institute Genome Sequencing Center for Infectious Disease"/>
            <person name="Wu L."/>
            <person name="Ma J."/>
        </authorList>
    </citation>
    <scope>NUCLEOTIDE SEQUENCE [LARGE SCALE GENOMIC DNA]</scope>
    <source>
        <strain evidence="4">KCTC 52640</strain>
    </source>
</reference>
<dbReference type="NCBIfam" id="NF009508">
    <property type="entry name" value="PRK12866.1"/>
    <property type="match status" value="1"/>
</dbReference>